<name>A0A8J8G9V7_9FLAO</name>
<feature type="chain" id="PRO_5035145645" evidence="1">
    <location>
        <begin position="22"/>
        <end position="84"/>
    </location>
</feature>
<protein>
    <submittedName>
        <fullName evidence="2">Uncharacterized protein</fullName>
    </submittedName>
</protein>
<sequence length="84" mass="9872">MKNFKKLFVAVLLFCSFFAIANDLKITDPTYYLEFKKNEQPENVEFKSIKQNELVKKGKDIISNYNLIKKTISLVLHTQMQILL</sequence>
<dbReference type="Proteomes" id="UP000610746">
    <property type="component" value="Unassembled WGS sequence"/>
</dbReference>
<dbReference type="EMBL" id="JABSNO010000004">
    <property type="protein sequence ID" value="NRS91642.1"/>
    <property type="molecule type" value="Genomic_DNA"/>
</dbReference>
<organism evidence="2 3">
    <name type="scientific">Frigoriflavimonas asaccharolytica</name>
    <dbReference type="NCBI Taxonomy" id="2735899"/>
    <lineage>
        <taxon>Bacteria</taxon>
        <taxon>Pseudomonadati</taxon>
        <taxon>Bacteroidota</taxon>
        <taxon>Flavobacteriia</taxon>
        <taxon>Flavobacteriales</taxon>
        <taxon>Weeksellaceae</taxon>
        <taxon>Frigoriflavimonas</taxon>
    </lineage>
</organism>
<accession>A0A8J8G9V7</accession>
<evidence type="ECO:0000313" key="2">
    <source>
        <dbReference type="EMBL" id="NRS91642.1"/>
    </source>
</evidence>
<evidence type="ECO:0000313" key="3">
    <source>
        <dbReference type="Proteomes" id="UP000610746"/>
    </source>
</evidence>
<reference evidence="2" key="1">
    <citation type="submission" date="2020-05" db="EMBL/GenBank/DDBJ databases">
        <title>Genomic Encyclopedia of Type Strains, Phase IV (KMG-V): Genome sequencing to study the core and pangenomes of soil and plant-associated prokaryotes.</title>
        <authorList>
            <person name="Whitman W."/>
        </authorList>
    </citation>
    <scope>NUCLEOTIDE SEQUENCE</scope>
    <source>
        <strain evidence="2">16F</strain>
    </source>
</reference>
<evidence type="ECO:0000256" key="1">
    <source>
        <dbReference type="SAM" id="SignalP"/>
    </source>
</evidence>
<feature type="signal peptide" evidence="1">
    <location>
        <begin position="1"/>
        <end position="21"/>
    </location>
</feature>
<gene>
    <name evidence="2" type="ORF">HNQ03_000709</name>
</gene>
<dbReference type="RefSeq" id="WP_173778268.1">
    <property type="nucleotide sequence ID" value="NZ_JABSNO010000004.1"/>
</dbReference>
<comment type="caution">
    <text evidence="2">The sequence shown here is derived from an EMBL/GenBank/DDBJ whole genome shotgun (WGS) entry which is preliminary data.</text>
</comment>
<keyword evidence="1" id="KW-0732">Signal</keyword>
<proteinExistence type="predicted"/>
<keyword evidence="3" id="KW-1185">Reference proteome</keyword>
<dbReference type="AlphaFoldDB" id="A0A8J8G9V7"/>